<dbReference type="InterPro" id="IPR022123">
    <property type="entry name" value="DUF3658"/>
</dbReference>
<dbReference type="Pfam" id="PF12395">
    <property type="entry name" value="DUF3658"/>
    <property type="match status" value="1"/>
</dbReference>
<evidence type="ECO:0000313" key="3">
    <source>
        <dbReference type="Proteomes" id="UP000615989"/>
    </source>
</evidence>
<protein>
    <recommendedName>
        <fullName evidence="1">DUF3658 domain-containing protein</fullName>
    </recommendedName>
</protein>
<reference evidence="2" key="1">
    <citation type="submission" date="2019-12" db="EMBL/GenBank/DDBJ databases">
        <title>Comparative genomics gives insights into the taxonomy of the Azoarcus-Aromatoleum group and reveals separate origins of nif in the plant-associated Azoarcus and non-plant-associated Aromatoleum sub-groups.</title>
        <authorList>
            <person name="Lafos M."/>
            <person name="Maluk M."/>
            <person name="Batista M."/>
            <person name="Junghare M."/>
            <person name="Carmona M."/>
            <person name="Faoro H."/>
            <person name="Cruz L.M."/>
            <person name="Battistoni F."/>
            <person name="De Souza E."/>
            <person name="Pedrosa F."/>
            <person name="Chen W.-M."/>
            <person name="Poole P.S."/>
            <person name="Dixon R.A."/>
            <person name="James E.K."/>
        </authorList>
    </citation>
    <scope>NUCLEOTIDE SEQUENCE</scope>
    <source>
        <strain evidence="2">LuFRes1</strain>
    </source>
</reference>
<keyword evidence="3" id="KW-1185">Reference proteome</keyword>
<dbReference type="Proteomes" id="UP000615989">
    <property type="component" value="Unassembled WGS sequence"/>
</dbReference>
<evidence type="ECO:0000259" key="1">
    <source>
        <dbReference type="Pfam" id="PF12395"/>
    </source>
</evidence>
<accession>A0ABX1PQU1</accession>
<proteinExistence type="predicted"/>
<organism evidence="2 3">
    <name type="scientific">Aromatoleum anaerobium</name>
    <dbReference type="NCBI Taxonomy" id="182180"/>
    <lineage>
        <taxon>Bacteria</taxon>
        <taxon>Pseudomonadati</taxon>
        <taxon>Pseudomonadota</taxon>
        <taxon>Betaproteobacteria</taxon>
        <taxon>Rhodocyclales</taxon>
        <taxon>Rhodocyclaceae</taxon>
        <taxon>Aromatoleum</taxon>
    </lineage>
</organism>
<evidence type="ECO:0000313" key="2">
    <source>
        <dbReference type="EMBL" id="NMG26228.1"/>
    </source>
</evidence>
<sequence length="117" mass="13004">MRALDGGEIARFAGECERNRSFPSGVRRWTDGRITHHGDDFYDALLLAQCDDDWQAADQVIGSAQWECDELLGDVFFAWRLRCLARSGRLLWRNPDGSLAEAVVRLPGSGGAQGTLH</sequence>
<gene>
    <name evidence="2" type="ORF">GO606_16195</name>
</gene>
<comment type="caution">
    <text evidence="2">The sequence shown here is derived from an EMBL/GenBank/DDBJ whole genome shotgun (WGS) entry which is preliminary data.</text>
</comment>
<feature type="domain" description="DUF3658" evidence="1">
    <location>
        <begin position="2"/>
        <end position="99"/>
    </location>
</feature>
<dbReference type="EMBL" id="WTVG01000060">
    <property type="protein sequence ID" value="NMG26228.1"/>
    <property type="molecule type" value="Genomic_DNA"/>
</dbReference>
<name>A0ABX1PQU1_9RHOO</name>
<dbReference type="RefSeq" id="WP_169119557.1">
    <property type="nucleotide sequence ID" value="NZ_WTVG02000040.1"/>
</dbReference>